<protein>
    <submittedName>
        <fullName evidence="1">Uncharacterized protein</fullName>
    </submittedName>
</protein>
<name>A0ACB0I6I0_TRIPR</name>
<dbReference type="Proteomes" id="UP001177021">
    <property type="component" value="Unassembled WGS sequence"/>
</dbReference>
<gene>
    <name evidence="1" type="ORF">MILVUS5_LOCUS66</name>
</gene>
<evidence type="ECO:0000313" key="1">
    <source>
        <dbReference type="EMBL" id="CAJ2627664.1"/>
    </source>
</evidence>
<dbReference type="EMBL" id="CASHSV030000001">
    <property type="protein sequence ID" value="CAJ2627664.1"/>
    <property type="molecule type" value="Genomic_DNA"/>
</dbReference>
<accession>A0ACB0I6I0</accession>
<organism evidence="1 2">
    <name type="scientific">Trifolium pratense</name>
    <name type="common">Red clover</name>
    <dbReference type="NCBI Taxonomy" id="57577"/>
    <lineage>
        <taxon>Eukaryota</taxon>
        <taxon>Viridiplantae</taxon>
        <taxon>Streptophyta</taxon>
        <taxon>Embryophyta</taxon>
        <taxon>Tracheophyta</taxon>
        <taxon>Spermatophyta</taxon>
        <taxon>Magnoliopsida</taxon>
        <taxon>eudicotyledons</taxon>
        <taxon>Gunneridae</taxon>
        <taxon>Pentapetalae</taxon>
        <taxon>rosids</taxon>
        <taxon>fabids</taxon>
        <taxon>Fabales</taxon>
        <taxon>Fabaceae</taxon>
        <taxon>Papilionoideae</taxon>
        <taxon>50 kb inversion clade</taxon>
        <taxon>NPAAA clade</taxon>
        <taxon>Hologalegina</taxon>
        <taxon>IRL clade</taxon>
        <taxon>Trifolieae</taxon>
        <taxon>Trifolium</taxon>
    </lineage>
</organism>
<evidence type="ECO:0000313" key="2">
    <source>
        <dbReference type="Proteomes" id="UP001177021"/>
    </source>
</evidence>
<comment type="caution">
    <text evidence="1">The sequence shown here is derived from an EMBL/GenBank/DDBJ whole genome shotgun (WGS) entry which is preliminary data.</text>
</comment>
<proteinExistence type="predicted"/>
<reference evidence="1" key="1">
    <citation type="submission" date="2023-10" db="EMBL/GenBank/DDBJ databases">
        <authorList>
            <person name="Rodriguez Cubillos JULIANA M."/>
            <person name="De Vega J."/>
        </authorList>
    </citation>
    <scope>NUCLEOTIDE SEQUENCE</scope>
</reference>
<sequence>MFPLTFLTLTREQDIMDNKIKNGFMSSTRLEAQYYGYTYGNNLISWWRRTNALYKRA</sequence>
<keyword evidence="2" id="KW-1185">Reference proteome</keyword>